<dbReference type="OrthoDB" id="17141at10239"/>
<dbReference type="EMBL" id="AF068845">
    <property type="protein sequence ID" value="AAD17594.1"/>
    <property type="molecule type" value="Genomic_DNA"/>
</dbReference>
<reference evidence="1 2" key="1">
    <citation type="journal article" date="1998" name="Tuber. Lung Dis.">
        <title>Mycobacteriophage TM4: genome structure and gene expression.</title>
        <authorList>
            <person name="Ford M.E."/>
            <person name="Stenstrom C."/>
            <person name="Hendrix R.W."/>
            <person name="Hatfull G.F."/>
        </authorList>
    </citation>
    <scope>NUCLEOTIDE SEQUENCE</scope>
</reference>
<sequence length="126" mass="12699">MAATDAFKLAIANAIGAQGALISLHSADPGKTDATANATEISGAGYTRKLTAWGAPVIVSGGADDGKARITGSTQQFNVPGGVPITHYAVRKADSTFLYGKPLAPGATLTGNGVIDVTPTHTYDLT</sequence>
<evidence type="ECO:0000313" key="1">
    <source>
        <dbReference type="EMBL" id="AAD17594.1"/>
    </source>
</evidence>
<gene>
    <name evidence="1" type="primary">27</name>
    <name evidence="1" type="ORF">TM4_27</name>
</gene>
<dbReference type="KEGG" id="vg:932295"/>
<organismHost>
    <name type="scientific">Mycobacterium</name>
    <dbReference type="NCBI Taxonomy" id="1763"/>
</organismHost>
<name>Q9ZX51_BPMT4</name>
<protein>
    <submittedName>
        <fullName evidence="1">Uncharacterized protein</fullName>
    </submittedName>
</protein>
<dbReference type="RefSeq" id="NP_569762.1">
    <property type="nucleotide sequence ID" value="NC_003387.1"/>
</dbReference>
<evidence type="ECO:0000313" key="2">
    <source>
        <dbReference type="Proteomes" id="UP000002133"/>
    </source>
</evidence>
<dbReference type="InterPro" id="IPR056908">
    <property type="entry name" value="Gp80-like"/>
</dbReference>
<organism evidence="1 2">
    <name type="scientific">Mycobacterium phage TM4</name>
    <name type="common">Mycobacteriophage TM4</name>
    <dbReference type="NCBI Taxonomy" id="88870"/>
    <lineage>
        <taxon>Viruses</taxon>
        <taxon>Duplodnaviria</taxon>
        <taxon>Heunggongvirae</taxon>
        <taxon>Uroviricota</taxon>
        <taxon>Caudoviricetes</taxon>
        <taxon>Weiservirinae</taxon>
        <taxon>Timquatrovirus</taxon>
        <taxon>Timquatrovirus TM4</taxon>
        <taxon>Mycobacterium virus TM4</taxon>
    </lineage>
</organism>
<dbReference type="Pfam" id="PF23140">
    <property type="entry name" value="Gp80"/>
    <property type="match status" value="1"/>
</dbReference>
<dbReference type="Proteomes" id="UP000002133">
    <property type="component" value="Segment"/>
</dbReference>
<keyword evidence="2" id="KW-1185">Reference proteome</keyword>
<proteinExistence type="predicted"/>
<accession>Q9ZX51</accession>